<evidence type="ECO:0000313" key="2">
    <source>
        <dbReference type="Proteomes" id="UP000193689"/>
    </source>
</evidence>
<gene>
    <name evidence="1" type="ORF">BCR38DRAFT_432309</name>
</gene>
<evidence type="ECO:0000313" key="1">
    <source>
        <dbReference type="EMBL" id="ORY65283.1"/>
    </source>
</evidence>
<proteinExistence type="predicted"/>
<accession>A0A1Y2E152</accession>
<dbReference type="GO" id="GO:0016705">
    <property type="term" value="F:oxidoreductase activity, acting on paired donors, with incorporation or reduction of molecular oxygen"/>
    <property type="evidence" value="ECO:0007669"/>
    <property type="project" value="InterPro"/>
</dbReference>
<dbReference type="GO" id="GO:0004497">
    <property type="term" value="F:monooxygenase activity"/>
    <property type="evidence" value="ECO:0007669"/>
    <property type="project" value="InterPro"/>
</dbReference>
<dbReference type="GO" id="GO:0005506">
    <property type="term" value="F:iron ion binding"/>
    <property type="evidence" value="ECO:0007669"/>
    <property type="project" value="InterPro"/>
</dbReference>
<dbReference type="OrthoDB" id="1844152at2759"/>
<dbReference type="SUPFAM" id="SSF48264">
    <property type="entry name" value="Cytochrome P450"/>
    <property type="match status" value="1"/>
</dbReference>
<dbReference type="EMBL" id="MCFJ01000006">
    <property type="protein sequence ID" value="ORY65283.1"/>
    <property type="molecule type" value="Genomic_DNA"/>
</dbReference>
<dbReference type="Proteomes" id="UP000193689">
    <property type="component" value="Unassembled WGS sequence"/>
</dbReference>
<protein>
    <submittedName>
        <fullName evidence="1">Uncharacterized protein</fullName>
    </submittedName>
</protein>
<organism evidence="1 2">
    <name type="scientific">Pseudomassariella vexata</name>
    <dbReference type="NCBI Taxonomy" id="1141098"/>
    <lineage>
        <taxon>Eukaryota</taxon>
        <taxon>Fungi</taxon>
        <taxon>Dikarya</taxon>
        <taxon>Ascomycota</taxon>
        <taxon>Pezizomycotina</taxon>
        <taxon>Sordariomycetes</taxon>
        <taxon>Xylariomycetidae</taxon>
        <taxon>Amphisphaeriales</taxon>
        <taxon>Pseudomassariaceae</taxon>
        <taxon>Pseudomassariella</taxon>
    </lineage>
</organism>
<dbReference type="GeneID" id="63776388"/>
<dbReference type="InterPro" id="IPR036396">
    <property type="entry name" value="Cyt_P450_sf"/>
</dbReference>
<name>A0A1Y2E152_9PEZI</name>
<dbReference type="AlphaFoldDB" id="A0A1Y2E152"/>
<dbReference type="InParanoid" id="A0A1Y2E152"/>
<comment type="caution">
    <text evidence="1">The sequence shown here is derived from an EMBL/GenBank/DDBJ whole genome shotgun (WGS) entry which is preliminary data.</text>
</comment>
<dbReference type="RefSeq" id="XP_040716435.1">
    <property type="nucleotide sequence ID" value="XM_040860176.1"/>
</dbReference>
<dbReference type="Gene3D" id="1.10.630.10">
    <property type="entry name" value="Cytochrome P450"/>
    <property type="match status" value="1"/>
</dbReference>
<dbReference type="GO" id="GO:0020037">
    <property type="term" value="F:heme binding"/>
    <property type="evidence" value="ECO:0007669"/>
    <property type="project" value="InterPro"/>
</dbReference>
<sequence length="78" mass="9021">MPEVASELRCKVRVVLAENDRVFSSKALLGLKKTDSFMKEMLRYHPFAFGMSRPLSTVLTIPWLTYRRRLTGLATYQP</sequence>
<keyword evidence="2" id="KW-1185">Reference proteome</keyword>
<reference evidence="1 2" key="1">
    <citation type="submission" date="2016-07" db="EMBL/GenBank/DDBJ databases">
        <title>Pervasive Adenine N6-methylation of Active Genes in Fungi.</title>
        <authorList>
            <consortium name="DOE Joint Genome Institute"/>
            <person name="Mondo S.J."/>
            <person name="Dannebaum R.O."/>
            <person name="Kuo R.C."/>
            <person name="Labutti K."/>
            <person name="Haridas S."/>
            <person name="Kuo A."/>
            <person name="Salamov A."/>
            <person name="Ahrendt S.R."/>
            <person name="Lipzen A."/>
            <person name="Sullivan W."/>
            <person name="Andreopoulos W.B."/>
            <person name="Clum A."/>
            <person name="Lindquist E."/>
            <person name="Daum C."/>
            <person name="Ramamoorthy G.K."/>
            <person name="Gryganskyi A."/>
            <person name="Culley D."/>
            <person name="Magnuson J.K."/>
            <person name="James T.Y."/>
            <person name="O'Malley M.A."/>
            <person name="Stajich J.E."/>
            <person name="Spatafora J.W."/>
            <person name="Visel A."/>
            <person name="Grigoriev I.V."/>
        </authorList>
    </citation>
    <scope>NUCLEOTIDE SEQUENCE [LARGE SCALE GENOMIC DNA]</scope>
    <source>
        <strain evidence="1 2">CBS 129021</strain>
    </source>
</reference>